<dbReference type="Proteomes" id="UP000288547">
    <property type="component" value="Unassembled WGS sequence"/>
</dbReference>
<feature type="transmembrane region" description="Helical" evidence="5">
    <location>
        <begin position="6"/>
        <end position="21"/>
    </location>
</feature>
<keyword evidence="4 5" id="KW-0472">Membrane</keyword>
<accession>A0A3S5CF15</accession>
<name>A0A3S5CF15_9MICO</name>
<sequence>MWSHFGGVIGFLPSLIIFLVFKDRGGFTRQESKEALNWQITWIIVNIAFQILTGIIGGIVGFSMGYSYGYGGISLLLGLIGWLPYLANLVFSIIGGVKVNGGSAYRYPVNFRFIK</sequence>
<keyword evidence="7" id="KW-1185">Reference proteome</keyword>
<dbReference type="EMBL" id="RZNB01000002">
    <property type="protein sequence ID" value="RWZ52065.1"/>
    <property type="molecule type" value="Genomic_DNA"/>
</dbReference>
<evidence type="ECO:0000313" key="6">
    <source>
        <dbReference type="EMBL" id="RWZ52065.1"/>
    </source>
</evidence>
<dbReference type="InterPro" id="IPR019109">
    <property type="entry name" value="MamF_MmsF"/>
</dbReference>
<proteinExistence type="predicted"/>
<comment type="subcellular location">
    <subcellularLocation>
        <location evidence="1">Membrane</location>
        <topology evidence="1">Multi-pass membrane protein</topology>
    </subcellularLocation>
</comment>
<dbReference type="Pfam" id="PF09685">
    <property type="entry name" value="MamF_MmsF"/>
    <property type="match status" value="1"/>
</dbReference>
<evidence type="ECO:0000256" key="3">
    <source>
        <dbReference type="ARBA" id="ARBA00022989"/>
    </source>
</evidence>
<feature type="transmembrane region" description="Helical" evidence="5">
    <location>
        <begin position="42"/>
        <end position="66"/>
    </location>
</feature>
<evidence type="ECO:0000256" key="1">
    <source>
        <dbReference type="ARBA" id="ARBA00004141"/>
    </source>
</evidence>
<evidence type="ECO:0000256" key="5">
    <source>
        <dbReference type="SAM" id="Phobius"/>
    </source>
</evidence>
<keyword evidence="3 5" id="KW-1133">Transmembrane helix</keyword>
<dbReference type="OrthoDB" id="9808930at2"/>
<evidence type="ECO:0000256" key="4">
    <source>
        <dbReference type="ARBA" id="ARBA00023136"/>
    </source>
</evidence>
<organism evidence="6 7">
    <name type="scientific">Labedella phragmitis</name>
    <dbReference type="NCBI Taxonomy" id="2498849"/>
    <lineage>
        <taxon>Bacteria</taxon>
        <taxon>Bacillati</taxon>
        <taxon>Actinomycetota</taxon>
        <taxon>Actinomycetes</taxon>
        <taxon>Micrococcales</taxon>
        <taxon>Microbacteriaceae</taxon>
        <taxon>Labedella</taxon>
    </lineage>
</organism>
<comment type="caution">
    <text evidence="6">The sequence shown here is derived from an EMBL/GenBank/DDBJ whole genome shotgun (WGS) entry which is preliminary data.</text>
</comment>
<reference evidence="6 7" key="1">
    <citation type="submission" date="2018-12" db="EMBL/GenBank/DDBJ databases">
        <authorList>
            <person name="Li F."/>
        </authorList>
    </citation>
    <scope>NUCLEOTIDE SEQUENCE [LARGE SCALE GENOMIC DNA]</scope>
    <source>
        <strain evidence="6 7">11W25H-1</strain>
    </source>
</reference>
<feature type="transmembrane region" description="Helical" evidence="5">
    <location>
        <begin position="72"/>
        <end position="97"/>
    </location>
</feature>
<gene>
    <name evidence="6" type="ORF">ELQ90_07105</name>
</gene>
<dbReference type="AlphaFoldDB" id="A0A3S5CF15"/>
<protein>
    <submittedName>
        <fullName evidence="6">DUF4870 domain-containing protein</fullName>
    </submittedName>
</protein>
<keyword evidence="2 5" id="KW-0812">Transmembrane</keyword>
<evidence type="ECO:0000313" key="7">
    <source>
        <dbReference type="Proteomes" id="UP000288547"/>
    </source>
</evidence>
<evidence type="ECO:0000256" key="2">
    <source>
        <dbReference type="ARBA" id="ARBA00022692"/>
    </source>
</evidence>